<feature type="domain" description="SGNH hydrolase-type esterase" evidence="1">
    <location>
        <begin position="10"/>
        <end position="184"/>
    </location>
</feature>
<evidence type="ECO:0000313" key="3">
    <source>
        <dbReference type="Proteomes" id="UP000277094"/>
    </source>
</evidence>
<protein>
    <submittedName>
        <fullName evidence="2">SGNH/GDSL hydrolase family protein</fullName>
    </submittedName>
</protein>
<evidence type="ECO:0000259" key="1">
    <source>
        <dbReference type="Pfam" id="PF13472"/>
    </source>
</evidence>
<dbReference type="SUPFAM" id="SSF52266">
    <property type="entry name" value="SGNH hydrolase"/>
    <property type="match status" value="1"/>
</dbReference>
<dbReference type="PANTHER" id="PTHR43784:SF2">
    <property type="entry name" value="GDSL-LIKE LIPASE_ACYLHYDROLASE, PUTATIVE (AFU_ORTHOLOGUE AFUA_2G00820)-RELATED"/>
    <property type="match status" value="1"/>
</dbReference>
<dbReference type="InterPro" id="IPR053140">
    <property type="entry name" value="GDSL_Rv0518-like"/>
</dbReference>
<reference evidence="2 3" key="1">
    <citation type="submission" date="2018-11" db="EMBL/GenBank/DDBJ databases">
        <authorList>
            <person name="Li F."/>
        </authorList>
    </citation>
    <scope>NUCLEOTIDE SEQUENCE [LARGE SCALE GENOMIC DNA]</scope>
    <source>
        <strain evidence="2 3">KIS18-7</strain>
    </source>
</reference>
<dbReference type="Proteomes" id="UP000277094">
    <property type="component" value="Unassembled WGS sequence"/>
</dbReference>
<dbReference type="InterPro" id="IPR013830">
    <property type="entry name" value="SGNH_hydro"/>
</dbReference>
<dbReference type="OrthoDB" id="3465773at2"/>
<organism evidence="2 3">
    <name type="scientific">Nocardioides marmorisolisilvae</name>
    <dbReference type="NCBI Taxonomy" id="1542737"/>
    <lineage>
        <taxon>Bacteria</taxon>
        <taxon>Bacillati</taxon>
        <taxon>Actinomycetota</taxon>
        <taxon>Actinomycetes</taxon>
        <taxon>Propionibacteriales</taxon>
        <taxon>Nocardioidaceae</taxon>
        <taxon>Nocardioides</taxon>
    </lineage>
</organism>
<dbReference type="GO" id="GO:0016787">
    <property type="term" value="F:hydrolase activity"/>
    <property type="evidence" value="ECO:0007669"/>
    <property type="project" value="UniProtKB-KW"/>
</dbReference>
<dbReference type="EMBL" id="RJSG01000003">
    <property type="protein sequence ID" value="RNL77732.1"/>
    <property type="molecule type" value="Genomic_DNA"/>
</dbReference>
<dbReference type="PANTHER" id="PTHR43784">
    <property type="entry name" value="GDSL-LIKE LIPASE/ACYLHYDROLASE, PUTATIVE (AFU_ORTHOLOGUE AFUA_2G00820)-RELATED"/>
    <property type="match status" value="1"/>
</dbReference>
<sequence>MAEQYHRFVALGDSQTEGLNDGDEINGFGGWADRFATELARTTSPDLEYANLALRGCRAQHVLDVQLPAALALQPDLAAVCVGMNDLLRHDYDLDAVVDAVEQTFIALRATGCRVLTTSFPDVALMLPVMGWLRPREELLNARLVEAAGRHGVDVLDLFSLDLSADPAMWSHDRIHGSPVGHERIAAGMAELMGLPGSNHGWAVGEAPSRSPLRVVAREATWLATFLVPFLYRQLRGKGPGTTAAAKRPELVRVLAADDRVSSD</sequence>
<proteinExistence type="predicted"/>
<gene>
    <name evidence="2" type="ORF">EFL95_17190</name>
</gene>
<keyword evidence="2" id="KW-0378">Hydrolase</keyword>
<dbReference type="InterPro" id="IPR036514">
    <property type="entry name" value="SGNH_hydro_sf"/>
</dbReference>
<dbReference type="AlphaFoldDB" id="A0A3N0DQ12"/>
<keyword evidence="3" id="KW-1185">Reference proteome</keyword>
<dbReference type="CDD" id="cd01832">
    <property type="entry name" value="SGNH_hydrolase_like_1"/>
    <property type="match status" value="1"/>
</dbReference>
<dbReference type="RefSeq" id="WP_123235318.1">
    <property type="nucleotide sequence ID" value="NZ_RJSG01000003.1"/>
</dbReference>
<name>A0A3N0DQ12_9ACTN</name>
<comment type="caution">
    <text evidence="2">The sequence shown here is derived from an EMBL/GenBank/DDBJ whole genome shotgun (WGS) entry which is preliminary data.</text>
</comment>
<accession>A0A3N0DQ12</accession>
<evidence type="ECO:0000313" key="2">
    <source>
        <dbReference type="EMBL" id="RNL77732.1"/>
    </source>
</evidence>
<dbReference type="Pfam" id="PF13472">
    <property type="entry name" value="Lipase_GDSL_2"/>
    <property type="match status" value="1"/>
</dbReference>
<dbReference type="Gene3D" id="3.40.50.1110">
    <property type="entry name" value="SGNH hydrolase"/>
    <property type="match status" value="1"/>
</dbReference>